<comment type="caution">
    <text evidence="2">The sequence shown here is derived from an EMBL/GenBank/DDBJ whole genome shotgun (WGS) entry which is preliminary data.</text>
</comment>
<keyword evidence="1" id="KW-0812">Transmembrane</keyword>
<keyword evidence="1" id="KW-1133">Transmembrane helix</keyword>
<evidence type="ECO:0000256" key="1">
    <source>
        <dbReference type="SAM" id="Phobius"/>
    </source>
</evidence>
<feature type="transmembrane region" description="Helical" evidence="1">
    <location>
        <begin position="46"/>
        <end position="64"/>
    </location>
</feature>
<dbReference type="RefSeq" id="WP_206580451.1">
    <property type="nucleotide sequence ID" value="NZ_JAFKCT010000018.1"/>
</dbReference>
<feature type="transmembrane region" description="Helical" evidence="1">
    <location>
        <begin position="164"/>
        <end position="184"/>
    </location>
</feature>
<accession>A0ABS3C9F0</accession>
<dbReference type="EMBL" id="JAFKCT010000018">
    <property type="protein sequence ID" value="MBN7813678.1"/>
    <property type="molecule type" value="Genomic_DNA"/>
</dbReference>
<gene>
    <name evidence="2" type="ORF">J0A68_22165</name>
</gene>
<feature type="transmembrane region" description="Helical" evidence="1">
    <location>
        <begin position="131"/>
        <end position="152"/>
    </location>
</feature>
<reference evidence="2 3" key="1">
    <citation type="submission" date="2021-03" db="EMBL/GenBank/DDBJ databases">
        <title>novel species isolated from a fishpond in China.</title>
        <authorList>
            <person name="Lu H."/>
            <person name="Cai Z."/>
        </authorList>
    </citation>
    <scope>NUCLEOTIDE SEQUENCE [LARGE SCALE GENOMIC DNA]</scope>
    <source>
        <strain evidence="2 3">H41</strain>
    </source>
</reference>
<proteinExistence type="predicted"/>
<evidence type="ECO:0000313" key="2">
    <source>
        <dbReference type="EMBL" id="MBN7813678.1"/>
    </source>
</evidence>
<feature type="transmembrane region" description="Helical" evidence="1">
    <location>
        <begin position="15"/>
        <end position="34"/>
    </location>
</feature>
<name>A0ABS3C9F0_9BACT</name>
<organism evidence="2 3">
    <name type="scientific">Algoriphagus oliviformis</name>
    <dbReference type="NCBI Taxonomy" id="2811231"/>
    <lineage>
        <taxon>Bacteria</taxon>
        <taxon>Pseudomonadati</taxon>
        <taxon>Bacteroidota</taxon>
        <taxon>Cytophagia</taxon>
        <taxon>Cytophagales</taxon>
        <taxon>Cyclobacteriaceae</taxon>
        <taxon>Algoriphagus</taxon>
    </lineage>
</organism>
<protein>
    <submittedName>
        <fullName evidence="2">Uncharacterized protein</fullName>
    </submittedName>
</protein>
<keyword evidence="1" id="KW-0472">Membrane</keyword>
<sequence>MIVALIAYLAYRVYMASRLLIPISVLAIVAGVVFEGRRLSDKWSTFLLKVLGAFVLSFFAFLPFKNERGYNLDNHIEIFPYYFILMFAIASIVVHGDKVVAKLSEGVTLLQSIAVIYWVIDYGFFNVNSVLLKVVMVVGLLFSVYSVFHAFTHTVLTRTSRLTLSIWSSVIMMVFAVDNVFRVFQNEQIERAANMTEGIFVGLQFFLLGVSAIYFIQNFLMLAGFLPGRGTFFNKQYFRELANLKKEHIKRYSDRQVQIHHSLFCLLFVGVIFFLNHYYQFVPRHMAIWLVFFFFPLVLSVFDLLTRVRRPMYR</sequence>
<feature type="transmembrane region" description="Helical" evidence="1">
    <location>
        <begin position="204"/>
        <end position="226"/>
    </location>
</feature>
<dbReference type="Proteomes" id="UP000664317">
    <property type="component" value="Unassembled WGS sequence"/>
</dbReference>
<feature type="transmembrane region" description="Helical" evidence="1">
    <location>
        <begin position="286"/>
        <end position="305"/>
    </location>
</feature>
<evidence type="ECO:0000313" key="3">
    <source>
        <dbReference type="Proteomes" id="UP000664317"/>
    </source>
</evidence>
<feature type="transmembrane region" description="Helical" evidence="1">
    <location>
        <begin position="259"/>
        <end position="280"/>
    </location>
</feature>
<feature type="transmembrane region" description="Helical" evidence="1">
    <location>
        <begin position="106"/>
        <end position="125"/>
    </location>
</feature>
<keyword evidence="3" id="KW-1185">Reference proteome</keyword>
<feature type="transmembrane region" description="Helical" evidence="1">
    <location>
        <begin position="76"/>
        <end position="94"/>
    </location>
</feature>